<evidence type="ECO:0000256" key="35">
    <source>
        <dbReference type="ARBA" id="ARBA00022953"/>
    </source>
</evidence>
<evidence type="ECO:0000256" key="65">
    <source>
        <dbReference type="ARBA" id="ARBA00047163"/>
    </source>
</evidence>
<dbReference type="InterPro" id="IPR043128">
    <property type="entry name" value="Rev_trsase/Diguanyl_cyclase"/>
</dbReference>
<evidence type="ECO:0000256" key="41">
    <source>
        <dbReference type="ARBA" id="ARBA00023065"/>
    </source>
</evidence>
<evidence type="ECO:0000256" key="12">
    <source>
        <dbReference type="ARBA" id="ARBA00022448"/>
    </source>
</evidence>
<keyword evidence="31" id="KW-0067">ATP-binding</keyword>
<comment type="subunit">
    <text evidence="61">Homopentamer. Homooligomer.</text>
</comment>
<comment type="function">
    <text evidence="3">VP0 precursor is a component of the immature procapsids.</text>
</comment>
<dbReference type="Proteomes" id="UP000148977">
    <property type="component" value="Segment"/>
</dbReference>
<dbReference type="Gene3D" id="3.30.70.270">
    <property type="match status" value="1"/>
</dbReference>
<evidence type="ECO:0000256" key="11">
    <source>
        <dbReference type="ARBA" id="ARBA00020107"/>
    </source>
</evidence>
<dbReference type="Pfam" id="PF00680">
    <property type="entry name" value="RdRP_1"/>
    <property type="match status" value="1"/>
</dbReference>
<evidence type="ECO:0000256" key="59">
    <source>
        <dbReference type="ARBA" id="ARBA00046625"/>
    </source>
</evidence>
<evidence type="ECO:0000256" key="10">
    <source>
        <dbReference type="ARBA" id="ARBA00011748"/>
    </source>
</evidence>
<dbReference type="GO" id="GO:0044162">
    <property type="term" value="C:host cell cytoplasmic vesicle membrane"/>
    <property type="evidence" value="ECO:0007669"/>
    <property type="project" value="UniProtKB-SubCell"/>
</dbReference>
<evidence type="ECO:0000256" key="4">
    <source>
        <dbReference type="ARBA" id="ARBA00004017"/>
    </source>
</evidence>
<evidence type="ECO:0000256" key="58">
    <source>
        <dbReference type="ARBA" id="ARBA00046565"/>
    </source>
</evidence>
<evidence type="ECO:0000256" key="30">
    <source>
        <dbReference type="ARBA" id="ARBA00022807"/>
    </source>
</evidence>
<comment type="subunit">
    <text evidence="62">Interacts with human MAVS.</text>
</comment>
<keyword evidence="33" id="KW-1043">Host membrane</keyword>
<evidence type="ECO:0000256" key="56">
    <source>
        <dbReference type="ARBA" id="ARBA00045872"/>
    </source>
</evidence>
<comment type="function">
    <text evidence="53">Precursor component of immature procapsids that corresponds to an extended form of the structural protein VP1. After maturation, possibly by the host Cathepsin L, the assembly signal 2A is cleaved to give rise to the mature VP1 protein.</text>
</comment>
<evidence type="ECO:0000256" key="40">
    <source>
        <dbReference type="ARBA" id="ARBA00023046"/>
    </source>
</evidence>
<comment type="subcellular location">
    <subcellularLocation>
        <location evidence="5">Host cytoplasmic vesicle membrane</location>
        <topology evidence="5">Peripheral membrane protein</topology>
        <orientation evidence="5">Cytoplasmic side</orientation>
    </subcellularLocation>
    <subcellularLocation>
        <location evidence="8">Host endosome</location>
        <location evidence="8">Host multivesicular body</location>
    </subcellularLocation>
    <subcellularLocation>
        <location evidence="7">Host mitochondrion outer membrane</location>
        <topology evidence="7">Single-pass membrane protein</topology>
    </subcellularLocation>
    <subcellularLocation>
        <location evidence="6">Virion</location>
    </subcellularLocation>
</comment>
<dbReference type="GeneID" id="37616492"/>
<dbReference type="GO" id="GO:0034220">
    <property type="term" value="P:monoatomic ion transmembrane transport"/>
    <property type="evidence" value="ECO:0007669"/>
    <property type="project" value="UniProtKB-KW"/>
</dbReference>
<keyword evidence="44" id="KW-1015">Disulfide bond</keyword>
<evidence type="ECO:0000256" key="3">
    <source>
        <dbReference type="ARBA" id="ARBA00003724"/>
    </source>
</evidence>
<protein>
    <recommendedName>
        <fullName evidence="11">Genome polyprotein</fullName>
    </recommendedName>
</protein>
<dbReference type="PROSITE" id="PS50507">
    <property type="entry name" value="RDRP_SSRNA_POS"/>
    <property type="match status" value="1"/>
</dbReference>
<comment type="function">
    <text evidence="57">Cysteine protease that generates mature viral proteins from the precursor polyprotein. In addition to its proteolytic activity, it binds to viral RNA, and thus influences viral genome replication. RNA and substrate bind cooperatively to the protease. Cleaves IKBKG/NEMO to impair innate immune signaling. Cleaves host PABPC1 which may participate in the switch of viral translation to RNA synthesis.</text>
</comment>
<evidence type="ECO:0000256" key="53">
    <source>
        <dbReference type="ARBA" id="ARBA00045500"/>
    </source>
</evidence>
<comment type="function">
    <text evidence="51">Associates with and induces structural rearrangements of intracellular membranes. Displays RNA-binding activity.</text>
</comment>
<keyword evidence="20" id="KW-1090">Inhibition of host innate immune response by virus</keyword>
<dbReference type="InterPro" id="IPR001676">
    <property type="entry name" value="Picornavirus_capsid"/>
</dbReference>
<comment type="subunit">
    <text evidence="10">Homodimer; disulfide-linked.</text>
</comment>
<dbReference type="GO" id="GO:0006508">
    <property type="term" value="P:proteolysis"/>
    <property type="evidence" value="ECO:0007669"/>
    <property type="project" value="UniProtKB-KW"/>
</dbReference>
<evidence type="ECO:0000259" key="70">
    <source>
        <dbReference type="PROSITE" id="PS51218"/>
    </source>
</evidence>
<keyword evidence="23" id="KW-0812">Transmembrane</keyword>
<dbReference type="GO" id="GO:0017111">
    <property type="term" value="F:ribonucleoside triphosphate phosphatase activity"/>
    <property type="evidence" value="ECO:0007669"/>
    <property type="project" value="UniProtKB-EC"/>
</dbReference>
<dbReference type="CDD" id="cd00205">
    <property type="entry name" value="rhv_like"/>
    <property type="match status" value="2"/>
</dbReference>
<evidence type="ECO:0000256" key="2">
    <source>
        <dbReference type="ARBA" id="ARBA00002133"/>
    </source>
</evidence>
<comment type="function">
    <text evidence="2">Acts as a primer for viral RNA replication and remains covalently bound to viral genomic RNA. VPg is uridylylated prior to priming replication into VPg-pUpU. The VPg-pUpU is then used as primer on the genomic RNA poly(A) by the RNA-dependent RNA polymerase to replicate the viral genome.</text>
</comment>
<dbReference type="GO" id="GO:0003724">
    <property type="term" value="F:RNA helicase activity"/>
    <property type="evidence" value="ECO:0007669"/>
    <property type="project" value="InterPro"/>
</dbReference>
<dbReference type="GO" id="GO:0046718">
    <property type="term" value="P:symbiont entry into host cell"/>
    <property type="evidence" value="ECO:0007669"/>
    <property type="project" value="UniProtKB-KW"/>
</dbReference>
<evidence type="ECO:0000256" key="39">
    <source>
        <dbReference type="ARBA" id="ARBA00023039"/>
    </source>
</evidence>
<keyword evidence="26" id="KW-0547">Nucleotide-binding</keyword>
<dbReference type="EMBL" id="KT452685">
    <property type="protein sequence ID" value="ALL35267.1"/>
    <property type="molecule type" value="Genomic_RNA"/>
</dbReference>
<sequence length="2227" mass="251034">MSLLQNIGEGLDKILSLADIEEEQMIQSVDRTAVAGASYFTSVDQSSVHSAEVGSHQKEKLLTSVDLPGSKKTQGEKFFLIHTAEWQTTDALFHEVAKLDVVKLLYDQQFAVQGLLRYHTYARFGLEVQIQINPTPFQQGGLIAAMVPADQGYGSIASLPVYPHGLLNCNINNVVRIKVPFVYTRGAYNFRDPQYPVWELTIRVWSQLFIGTGTTPYTTVNVLARFTDLELHGLTPIMTQMMRNEFRVSSTENVVNLSNYEDARAKISIALDQERWLEDSSEGGGLTINHFSTWTKIPTLATQFVFNDSATVGTQIKVIPVDPYYYQMVNSSPSQKCITSLASIAQMFCFWRGDLVFDFQVFPTKYHSGRLLFCFVPGNENMDVSKITLKQATTGPCAVMDITGVQSTLRFRVPWISDTPYRVNRYTKAAHVKGEYTAIGKLIVFVYNRLANPQNVAHHVWINVYMSAINLECFAPIYHAMDNTGTMAQAGDEMEFSTTVTANQNVPNQEGGITTPKDIKGKANIGKMDIAGIKPPVGAVTTIEDPVLAKKIPETFPEVSPGKSRHTSDHMSLYKFMGRGHFLATWTFTADNMQYTLPLSLSATSDPPRGFPSTLRWFFNLFQLYRGPLDVTIVITGATDVDGLIWFTPVGLAADTPWTEKASALSIDYKTSLGAVRFNTRRTGNIQVRLPWYSYLHAISGVLDGIGDTSDSTFGMLSIQIANYNRSDEYLSFSCYLSVTSESQFMFPRAPLNTNAMKISIRMLDRISEGDLESSVDEIRSDEDLKFERNLESRRPIKYYKDLRMELGEMRMKQAFEDLNKGKLFTQAGGNVILYSSEIDQAVKIGFTSLTLNPVAKRYYAFSLPDSDQKFMLGYKDGVLTGKFEECPPDMVWTIEKNQKISKLLSRMVKCPSWKNLDFGKGILNFEEAAKKICDLELTSLTKLKVEDIVAILNFLHPKVVNISDRVLGGTGVSKVMLESKNLVEDCRSFLQSVKESLKAFMFGFKTSTTVESFNFVMTIVKCGLLVYVSQKLDDLGEHNLCNLLRVMNILDIGCSLVSFGKIISHLLNDLFSWQAEERLLGLHTQSFSNWLKDISCSVTIFKNLKDAIKWIYMKIKDYYDEHYGEKKRILEAIRDNQARIESTIERADDFCLQQIQDVEKQDEYRKGVKLVKNLRTIHALALADPALVKFLQPIRDAATWVHGKLKSLGAINQSIITRSEPVVCYLYGKRGGGKSLTSLAIATKICKALNVDPKKNIYTKPVGSDYWDGYCGQLVCIIDDIGQATDDEDWADFCQLVSGCPMRLNMASLEEKGRHFSSPFIICTSNWANPSPKTVYVKEAIERRLHFKVEVKPAAFFLTPNSDLLNVALARKENAIKDMSCVDLTCSNVKTTVDELVEILVETSNVRISNMNEFMDLWTQSYNEDDDDDFSQSLQRLLEDGELRRPGLLNKLCEAITNHKWLVFSAGVGILGLLVGGWYAYNRFFSHEDIPAEGVYHGVTRPKQVIKLDADPATSQSTLEIAALIRKNLVQFGIGEKGGSVRWVMNALGIKDDWLLVPSHAYKFEPNYETLEFYFQRNGTYYSISAGNVVIQSLDVGFQDVVLMKVPTLPKFRDLTEHFISRKDLDRAVNRLATLVTSVGGNAMMISEGPLKLEEKASYHHKSEDGKMTEISIDMAWRGKGEGCPGMCGGALVTSNQSIQNAIIGIHVAGSNTVMVSKVVTKEMFKNIESRKIESQRIMKVEFTQSSVSVVSKTLFKKTPIHNYIGRDMINYPAVMPYQRNVEIDPIAVMLSKYDLPMIEEPVTYYDCVEFYQNKILGKDIIYVEPFTVEQAICGVDGMDAINMNSSPGYPYVSMGFEKSDLIWLDAEGEYVGMHPVLKQRIDFNLTMIDNGNQMDVVYTTCPKDELRPMEKVLMSKTRAIDACPLDFTIICRMFWGPAIAYLQSNPGFHTGIAVGMDPDADWDALARSMIRFGDYGIDLDFSSFDASLSPFMIEHACSVLSFISGVSDSQSQVLSNAISYSTHVFGNLMYTVLGSMPSGSPCTSLLNSIVNNVNMYYVFSKIFKKKPILFYEKVKFICYGDDIMIIFSRDLEIKNLDKLGKRIQKEFSLLGMTATSALKGEPKVVPVMELTFLKREFKYIIDKFRPAISTKTIWSLVAWMRSNAEFAVNVDTACWFAFMHGKDFFQNFVLQLQNYFKLECLDISLRSYEWYYQRFEALDFTRDFD</sequence>
<keyword evidence="27" id="KW-0378">Hydrolase</keyword>
<evidence type="ECO:0000256" key="49">
    <source>
        <dbReference type="ARBA" id="ARBA00023303"/>
    </source>
</evidence>
<feature type="domain" description="Peptidase C3" evidence="71">
    <location>
        <begin position="1512"/>
        <end position="1726"/>
    </location>
</feature>
<dbReference type="PROSITE" id="PS51874">
    <property type="entry name" value="PCV_3C_PRO"/>
    <property type="match status" value="1"/>
</dbReference>
<evidence type="ECO:0000256" key="42">
    <source>
        <dbReference type="ARBA" id="ARBA00023136"/>
    </source>
</evidence>
<evidence type="ECO:0000313" key="73">
    <source>
        <dbReference type="Proteomes" id="UP000148977"/>
    </source>
</evidence>
<dbReference type="GO" id="GO:0015267">
    <property type="term" value="F:channel activity"/>
    <property type="evidence" value="ECO:0007669"/>
    <property type="project" value="UniProtKB-KW"/>
</dbReference>
<evidence type="ECO:0000256" key="62">
    <source>
        <dbReference type="ARBA" id="ARBA00046826"/>
    </source>
</evidence>
<keyword evidence="73" id="KW-1185">Reference proteome</keyword>
<keyword evidence="17" id="KW-0597">Phosphoprotein</keyword>
<comment type="catalytic activity">
    <reaction evidence="67">
        <text>a ribonucleoside 5'-triphosphate + H2O = a ribonucleoside 5'-diphosphate + phosphate + H(+)</text>
        <dbReference type="Rhea" id="RHEA:23680"/>
        <dbReference type="ChEBI" id="CHEBI:15377"/>
        <dbReference type="ChEBI" id="CHEBI:15378"/>
        <dbReference type="ChEBI" id="CHEBI:43474"/>
        <dbReference type="ChEBI" id="CHEBI:57930"/>
        <dbReference type="ChEBI" id="CHEBI:61557"/>
        <dbReference type="EC" id="3.6.1.15"/>
    </reaction>
</comment>
<dbReference type="GO" id="GO:0072494">
    <property type="term" value="C:host multivesicular body"/>
    <property type="evidence" value="ECO:0007669"/>
    <property type="project" value="UniProtKB-SubCell"/>
</dbReference>
<dbReference type="InterPro" id="IPR009003">
    <property type="entry name" value="Peptidase_S1_PA"/>
</dbReference>
<keyword evidence="36" id="KW-1047">Host mitochondrion outer membrane</keyword>
<keyword evidence="39" id="KW-1182">Viral ion channel</keyword>
<dbReference type="Gene3D" id="2.40.10.10">
    <property type="entry name" value="Trypsin-like serine proteases"/>
    <property type="match status" value="2"/>
</dbReference>
<evidence type="ECO:0000256" key="46">
    <source>
        <dbReference type="ARBA" id="ARBA00023258"/>
    </source>
</evidence>
<evidence type="ECO:0000256" key="60">
    <source>
        <dbReference type="ARBA" id="ARBA00046699"/>
    </source>
</evidence>
<evidence type="ECO:0000256" key="50">
    <source>
        <dbReference type="ARBA" id="ARBA00045195"/>
    </source>
</evidence>
<evidence type="ECO:0000256" key="24">
    <source>
        <dbReference type="ARBA" id="ARBA00022695"/>
    </source>
</evidence>
<dbReference type="GO" id="GO:0039618">
    <property type="term" value="C:T=pseudo3 icosahedral viral capsid"/>
    <property type="evidence" value="ECO:0007669"/>
    <property type="project" value="UniProtKB-KW"/>
</dbReference>
<dbReference type="Pfam" id="PF12944">
    <property type="entry name" value="HAV_VP"/>
    <property type="match status" value="1"/>
</dbReference>
<comment type="subunit">
    <text evidence="60">Homodimer. Homomultimer; probably interacts with membranes in a multimeric form. Seems to assemble into amyloid-like fibers.</text>
</comment>
<keyword evidence="46" id="KW-0922">Interferon antiviral system evasion</keyword>
<keyword evidence="21" id="KW-0645">Protease</keyword>
<evidence type="ECO:0000256" key="64">
    <source>
        <dbReference type="ARBA" id="ARBA00047134"/>
    </source>
</evidence>
<comment type="function">
    <text evidence="55">Capsid proteins VP1, VP2, and VP3 form a closed capsid enclosing the viral positive strand RNA genome. All these proteins contain a beta-sheet structure called beta-barrel jelly roll. Together they form an icosahedral capsid (T=3) composed of 60 copies of each VP1, VP2, and VP3, with a diameter of approximately 300 Angstroms. VP1 is situated at the 12 fivefold axes, whereas VP2 and VP3 are located at the quasi-sixfold axes. The naked capsid interacts with the host receptor HAVCR1 to provide virion attachment to and probably entry into the target cell.</text>
</comment>
<evidence type="ECO:0000256" key="18">
    <source>
        <dbReference type="ARBA" id="ARBA00022561"/>
    </source>
</evidence>
<comment type="subunit">
    <text evidence="64">Interacts with host ACBD3.</text>
</comment>
<evidence type="ECO:0000256" key="16">
    <source>
        <dbReference type="ARBA" id="ARBA00022520"/>
    </source>
</evidence>
<evidence type="ECO:0000256" key="68">
    <source>
        <dbReference type="ARBA" id="ARBA00048744"/>
    </source>
</evidence>
<dbReference type="PROSITE" id="PS51218">
    <property type="entry name" value="SF3_HELICASE_2"/>
    <property type="match status" value="1"/>
</dbReference>
<keyword evidence="34" id="KW-0694">RNA-binding</keyword>
<evidence type="ECO:0000256" key="26">
    <source>
        <dbReference type="ARBA" id="ARBA00022741"/>
    </source>
</evidence>
<evidence type="ECO:0000256" key="32">
    <source>
        <dbReference type="ARBA" id="ARBA00022844"/>
    </source>
</evidence>
<dbReference type="GO" id="GO:0039545">
    <property type="term" value="P:symbiont-mediated suppression of host cytoplasmic pattern recognition receptor signaling pathway via inhibition of MAVS activity"/>
    <property type="evidence" value="ECO:0007669"/>
    <property type="project" value="UniProtKB-KW"/>
</dbReference>
<keyword evidence="28" id="KW-1161">Viral attachment to host cell</keyword>
<evidence type="ECO:0000256" key="34">
    <source>
        <dbReference type="ARBA" id="ARBA00022884"/>
    </source>
</evidence>
<dbReference type="GO" id="GO:0019062">
    <property type="term" value="P:virion attachment to host cell"/>
    <property type="evidence" value="ECO:0007669"/>
    <property type="project" value="UniProtKB-KW"/>
</dbReference>
<dbReference type="InterPro" id="IPR001205">
    <property type="entry name" value="RNA-dir_pol_C"/>
</dbReference>
<evidence type="ECO:0000256" key="15">
    <source>
        <dbReference type="ARBA" id="ARBA00022488"/>
    </source>
</evidence>
<organism evidence="72 73">
    <name type="scientific">Rodent hepatovirus KEF121Sigmas2012</name>
    <dbReference type="NCBI Taxonomy" id="1987142"/>
    <lineage>
        <taxon>Viruses</taxon>
        <taxon>Riboviria</taxon>
        <taxon>Orthornavirae</taxon>
        <taxon>Pisuviricota</taxon>
        <taxon>Pisoniviricetes</taxon>
        <taxon>Picornavirales</taxon>
        <taxon>Picornaviridae</taxon>
        <taxon>Heptrevirinae</taxon>
        <taxon>Hepatovirus</taxon>
        <taxon>Hepatovirus fejalco</taxon>
        <taxon>Hepatovirus F</taxon>
    </lineage>
</organism>
<evidence type="ECO:0000256" key="61">
    <source>
        <dbReference type="ARBA" id="ARBA00046745"/>
    </source>
</evidence>
<keyword evidence="30" id="KW-0788">Thiol protease</keyword>
<evidence type="ECO:0000256" key="36">
    <source>
        <dbReference type="ARBA" id="ARBA00022983"/>
    </source>
</evidence>
<evidence type="ECO:0000256" key="43">
    <source>
        <dbReference type="ARBA" id="ARBA00023147"/>
    </source>
</evidence>
<keyword evidence="14" id="KW-0696">RNA-directed RNA polymerase</keyword>
<name>A0A0S1M3B8_9PICO</name>
<evidence type="ECO:0000256" key="25">
    <source>
        <dbReference type="ARBA" id="ARBA00022706"/>
    </source>
</evidence>
<dbReference type="InterPro" id="IPR014759">
    <property type="entry name" value="Helicase_SF3_ssRNA_vir"/>
</dbReference>
<keyword evidence="19" id="KW-0945">Host-virus interaction</keyword>
<evidence type="ECO:0000256" key="23">
    <source>
        <dbReference type="ARBA" id="ARBA00022692"/>
    </source>
</evidence>
<comment type="function">
    <text evidence="50">Interacts with the 3CD precursor and with RNA structures found at both the 5'- and 3'-termini of the viral genome. Since the 3AB precursor contains the hydrophobic domain 3A, it probably anchors the whole viral replicase complex to intracellular membranes on which viral RNA synthesis occurs.</text>
</comment>
<keyword evidence="35" id="KW-0693">Viral RNA replication</keyword>
<evidence type="ECO:0000256" key="21">
    <source>
        <dbReference type="ARBA" id="ARBA00022670"/>
    </source>
</evidence>
<comment type="subunit">
    <text evidence="63">Interacts with capsid protein VP2. Interacts with capsid protein VP3.</text>
</comment>
<keyword evidence="38" id="KW-1133">Transmembrane helix</keyword>
<evidence type="ECO:0000256" key="63">
    <source>
        <dbReference type="ARBA" id="ARBA00046923"/>
    </source>
</evidence>
<evidence type="ECO:0000256" key="33">
    <source>
        <dbReference type="ARBA" id="ARBA00022870"/>
    </source>
</evidence>
<evidence type="ECO:0000256" key="67">
    <source>
        <dbReference type="ARBA" id="ARBA00047631"/>
    </source>
</evidence>
<dbReference type="InterPro" id="IPR024354">
    <property type="entry name" value="Hepatitis_A_VP1-2A"/>
</dbReference>
<dbReference type="GO" id="GO:0005198">
    <property type="term" value="F:structural molecule activity"/>
    <property type="evidence" value="ECO:0007669"/>
    <property type="project" value="InterPro"/>
</dbReference>
<keyword evidence="49" id="KW-0407">Ion channel</keyword>
<keyword evidence="47" id="KW-0899">Viral immunoevasion</keyword>
<keyword evidence="32" id="KW-0946">Virion</keyword>
<evidence type="ECO:0000256" key="27">
    <source>
        <dbReference type="ARBA" id="ARBA00022801"/>
    </source>
</evidence>
<dbReference type="GO" id="GO:0044193">
    <property type="term" value="C:host cell mitochondrial outer membrane"/>
    <property type="evidence" value="ECO:0007669"/>
    <property type="project" value="UniProtKB-SubCell"/>
</dbReference>
<dbReference type="InterPro" id="IPR049133">
    <property type="entry name" value="2B_soluble"/>
</dbReference>
<keyword evidence="15" id="KW-1036">Host cytoplasmic vesicle</keyword>
<evidence type="ECO:0000256" key="29">
    <source>
        <dbReference type="ARBA" id="ARBA00022806"/>
    </source>
</evidence>
<evidence type="ECO:0000256" key="9">
    <source>
        <dbReference type="ARBA" id="ARBA00006029"/>
    </source>
</evidence>
<dbReference type="GO" id="GO:0006351">
    <property type="term" value="P:DNA-templated transcription"/>
    <property type="evidence" value="ECO:0007669"/>
    <property type="project" value="InterPro"/>
</dbReference>
<comment type="function">
    <text evidence="56">Interacts with the 3AB precursor and with RNA structures found at both the 5'- and 3'-termini of the viral genome. Disrupts TLR3 signaling by degrading the host adapter protein TICAM1/TRIF.</text>
</comment>
<evidence type="ECO:0000256" key="45">
    <source>
        <dbReference type="ARBA" id="ARBA00023200"/>
    </source>
</evidence>
<comment type="catalytic activity">
    <reaction evidence="68">
        <text>RNA(n) + a ribonucleoside 5'-triphosphate = RNA(n+1) + diphosphate</text>
        <dbReference type="Rhea" id="RHEA:21248"/>
        <dbReference type="Rhea" id="RHEA-COMP:14527"/>
        <dbReference type="Rhea" id="RHEA-COMP:17342"/>
        <dbReference type="ChEBI" id="CHEBI:33019"/>
        <dbReference type="ChEBI" id="CHEBI:61557"/>
        <dbReference type="ChEBI" id="CHEBI:140395"/>
        <dbReference type="EC" id="2.7.7.48"/>
    </reaction>
</comment>
<evidence type="ECO:0000256" key="13">
    <source>
        <dbReference type="ARBA" id="ARBA00022482"/>
    </source>
</evidence>
<keyword evidence="25" id="KW-1143">T=pseudo3 icosahedral capsid protein</keyword>
<evidence type="ECO:0000256" key="52">
    <source>
        <dbReference type="ARBA" id="ARBA00045399"/>
    </source>
</evidence>
<keyword evidence="22" id="KW-0808">Transferase</keyword>
<evidence type="ECO:0000256" key="51">
    <source>
        <dbReference type="ARBA" id="ARBA00045341"/>
    </source>
</evidence>
<feature type="domain" description="SF3 helicase" evidence="70">
    <location>
        <begin position="1206"/>
        <end position="1365"/>
    </location>
</feature>
<dbReference type="KEGG" id="vg:37616492"/>
<evidence type="ECO:0000256" key="55">
    <source>
        <dbReference type="ARBA" id="ARBA00045842"/>
    </source>
</evidence>
<dbReference type="GO" id="GO:0003723">
    <property type="term" value="F:RNA binding"/>
    <property type="evidence" value="ECO:0007669"/>
    <property type="project" value="UniProtKB-KW"/>
</dbReference>
<keyword evidence="45" id="KW-1035">Host cytoplasm</keyword>
<dbReference type="SUPFAM" id="SSF56672">
    <property type="entry name" value="DNA/RNA polymerases"/>
    <property type="match status" value="1"/>
</dbReference>
<reference evidence="72 73" key="1">
    <citation type="journal article" date="2015" name="Proc. Natl. Acad. Sci. U.S.A.">
        <title>Evolutionary origins of hepatitis A virus in small mammals.</title>
        <authorList>
            <consortium name="Hepatovirus Ecology Consortium"/>
            <person name="Drexler J.F."/>
            <person name="Corman V.M."/>
            <person name="Lukashev A.N."/>
            <person name="van den Brand J.M."/>
            <person name="Gmyl A.P."/>
            <person name="Brunink S."/>
            <person name="Rasche A."/>
            <person name="Seggewibeta N."/>
            <person name="Feng H."/>
            <person name="Leijten L.M."/>
            <person name="Vallo P."/>
            <person name="Kuiken T."/>
            <person name="Dotzauer A."/>
            <person name="Ulrich R.G."/>
            <person name="Lemon S.M."/>
            <person name="Drosten C."/>
        </authorList>
    </citation>
    <scope>NUCLEOTIDE SEQUENCE [LARGE SCALE GENOMIC DNA]</scope>
    <source>
        <strain evidence="72">KEF121Sigmas2012</strain>
    </source>
</reference>
<evidence type="ECO:0000256" key="20">
    <source>
        <dbReference type="ARBA" id="ARBA00022632"/>
    </source>
</evidence>
<evidence type="ECO:0000256" key="57">
    <source>
        <dbReference type="ARBA" id="ARBA00046215"/>
    </source>
</evidence>
<dbReference type="GO" id="GO:0005524">
    <property type="term" value="F:ATP binding"/>
    <property type="evidence" value="ECO:0007669"/>
    <property type="project" value="UniProtKB-KW"/>
</dbReference>
<comment type="function">
    <text evidence="54">Functions as a viroporin. Affects membrane integrity and causes an increase in membrane permeability. Involved in host intracellular membrane rearrangements probably to give rise to the viral factories. Does not disrupt calcium homeostasis or glycoprotein trafficking. Antagonizes the innate immune response of the host by suppressing IFN-beta synthesis, which it achieves by interfering with the RIG-I/IFIH1 pathway.</text>
</comment>
<keyword evidence="29" id="KW-0347">Helicase</keyword>
<evidence type="ECO:0000256" key="54">
    <source>
        <dbReference type="ARBA" id="ARBA00045682"/>
    </source>
</evidence>
<dbReference type="SUPFAM" id="SSF50494">
    <property type="entry name" value="Trypsin-like serine proteases"/>
    <property type="match status" value="1"/>
</dbReference>
<keyword evidence="24" id="KW-0548">Nucleotidyltransferase</keyword>
<comment type="subunit">
    <text evidence="59">Interacts with protein 3AB.</text>
</comment>
<evidence type="ECO:0000256" key="8">
    <source>
        <dbReference type="ARBA" id="ARBA00004560"/>
    </source>
</evidence>
<evidence type="ECO:0000256" key="47">
    <source>
        <dbReference type="ARBA" id="ARBA00023280"/>
    </source>
</evidence>
<dbReference type="GO" id="GO:0003968">
    <property type="term" value="F:RNA-directed RNA polymerase activity"/>
    <property type="evidence" value="ECO:0007669"/>
    <property type="project" value="UniProtKB-KW"/>
</dbReference>
<keyword evidence="48" id="KW-1160">Virus entry into host cell</keyword>
<comment type="subunit">
    <text evidence="58">Homodimer. Monomer. Interacts with protein 3CD.</text>
</comment>
<evidence type="ECO:0000259" key="71">
    <source>
        <dbReference type="PROSITE" id="PS51874"/>
    </source>
</evidence>
<evidence type="ECO:0000256" key="28">
    <source>
        <dbReference type="ARBA" id="ARBA00022804"/>
    </source>
</evidence>
<evidence type="ECO:0000256" key="14">
    <source>
        <dbReference type="ARBA" id="ARBA00022484"/>
    </source>
</evidence>
<dbReference type="RefSeq" id="YP_009505613.1">
    <property type="nucleotide sequence ID" value="NC_038315.1"/>
</dbReference>
<dbReference type="Gene3D" id="1.20.960.20">
    <property type="match status" value="1"/>
</dbReference>
<dbReference type="GO" id="GO:0004197">
    <property type="term" value="F:cysteine-type endopeptidase activity"/>
    <property type="evidence" value="ECO:0007669"/>
    <property type="project" value="InterPro"/>
</dbReference>
<keyword evidence="12" id="KW-0813">Transport</keyword>
<keyword evidence="16" id="KW-0191">Covalent protein-RNA linkage</keyword>
<dbReference type="Pfam" id="PF20758">
    <property type="entry name" value="2B_soluble"/>
    <property type="match status" value="1"/>
</dbReference>
<keyword evidence="37" id="KW-1097">Inhibition of host MAVS by virus</keyword>
<evidence type="ECO:0000256" key="19">
    <source>
        <dbReference type="ARBA" id="ARBA00022581"/>
    </source>
</evidence>
<evidence type="ECO:0000256" key="1">
    <source>
        <dbReference type="ARBA" id="ARBA00002016"/>
    </source>
</evidence>
<proteinExistence type="inferred from homology"/>
<evidence type="ECO:0000256" key="38">
    <source>
        <dbReference type="ARBA" id="ARBA00022989"/>
    </source>
</evidence>
<dbReference type="GO" id="GO:0039694">
    <property type="term" value="P:viral RNA genome replication"/>
    <property type="evidence" value="ECO:0007669"/>
    <property type="project" value="InterPro"/>
</dbReference>
<comment type="function">
    <text evidence="1">Plays a role in the assembly of the 12 pentamers into an icosahedral structure. Has not been detected in mature virions, supposedly owing to its small size.</text>
</comment>
<dbReference type="InterPro" id="IPR029053">
    <property type="entry name" value="Viral_coat"/>
</dbReference>
<evidence type="ECO:0000256" key="5">
    <source>
        <dbReference type="ARBA" id="ARBA00004295"/>
    </source>
</evidence>
<dbReference type="SUPFAM" id="SSF88633">
    <property type="entry name" value="Positive stranded ssRNA viruses"/>
    <property type="match status" value="3"/>
</dbReference>
<feature type="domain" description="RdRp catalytic" evidence="69">
    <location>
        <begin position="1976"/>
        <end position="2097"/>
    </location>
</feature>
<accession>A0A0S1M3B8</accession>
<dbReference type="InterPro" id="IPR033703">
    <property type="entry name" value="Rhv-like"/>
</dbReference>
<comment type="subunit">
    <text evidence="65">Interacts with capsid protein VP1. Interacts with capsid protein VP2.</text>
</comment>
<dbReference type="InterPro" id="IPR044067">
    <property type="entry name" value="PCV_3C_PRO"/>
</dbReference>
<dbReference type="InterPro" id="IPR000605">
    <property type="entry name" value="Helicase_SF3_ssDNA/RNA_vir"/>
</dbReference>
<keyword evidence="40" id="KW-1039">Host endosome</keyword>
<evidence type="ECO:0000256" key="17">
    <source>
        <dbReference type="ARBA" id="ARBA00022553"/>
    </source>
</evidence>
<evidence type="ECO:0000256" key="44">
    <source>
        <dbReference type="ARBA" id="ARBA00023157"/>
    </source>
</evidence>
<evidence type="ECO:0000256" key="7">
    <source>
        <dbReference type="ARBA" id="ARBA00004538"/>
    </source>
</evidence>
<comment type="function">
    <text evidence="4">Affects membrane integrity and causes an increase in membrane permeability.</text>
</comment>
<dbReference type="SUPFAM" id="SSF52540">
    <property type="entry name" value="P-loop containing nucleoside triphosphate hydrolases"/>
    <property type="match status" value="1"/>
</dbReference>
<comment type="subunit">
    <text evidence="66">Interacts with capsid protein VP1. Interacts with capsid protein VP3.</text>
</comment>
<keyword evidence="43" id="KW-1045">Host mitochondrion</keyword>
<comment type="similarity">
    <text evidence="9">Belongs to the picornaviridae polyprotein family.</text>
</comment>
<evidence type="ECO:0000259" key="69">
    <source>
        <dbReference type="PROSITE" id="PS50507"/>
    </source>
</evidence>
<keyword evidence="18" id="KW-0167">Capsid protein</keyword>
<dbReference type="Pfam" id="PF00073">
    <property type="entry name" value="Rhv"/>
    <property type="match status" value="2"/>
</dbReference>
<evidence type="ECO:0000256" key="31">
    <source>
        <dbReference type="ARBA" id="ARBA00022840"/>
    </source>
</evidence>
<keyword evidence="13" id="KW-1113">Inhibition of host RLR pathway by virus</keyword>
<evidence type="ECO:0000256" key="22">
    <source>
        <dbReference type="ARBA" id="ARBA00022679"/>
    </source>
</evidence>
<evidence type="ECO:0000313" key="72">
    <source>
        <dbReference type="EMBL" id="ALL35267.1"/>
    </source>
</evidence>
<dbReference type="Gene3D" id="2.60.120.20">
    <property type="match status" value="3"/>
</dbReference>
<evidence type="ECO:0000256" key="6">
    <source>
        <dbReference type="ARBA" id="ARBA00004328"/>
    </source>
</evidence>
<dbReference type="InterPro" id="IPR027417">
    <property type="entry name" value="P-loop_NTPase"/>
</dbReference>
<evidence type="ECO:0000256" key="37">
    <source>
        <dbReference type="ARBA" id="ARBA00022986"/>
    </source>
</evidence>
<dbReference type="InterPro" id="IPR043502">
    <property type="entry name" value="DNA/RNA_pol_sf"/>
</dbReference>
<comment type="function">
    <text evidence="52">May serve as membrane anchor to the 3AB and 3ABC precursors via its hydrophobic domain. May interact with RNA.</text>
</comment>
<evidence type="ECO:0000256" key="66">
    <source>
        <dbReference type="ARBA" id="ARBA00047164"/>
    </source>
</evidence>
<dbReference type="Pfam" id="PF00910">
    <property type="entry name" value="RNA_helicase"/>
    <property type="match status" value="1"/>
</dbReference>
<keyword evidence="41" id="KW-0406">Ion transport</keyword>
<evidence type="ECO:0000256" key="48">
    <source>
        <dbReference type="ARBA" id="ARBA00023296"/>
    </source>
</evidence>
<keyword evidence="42" id="KW-0472">Membrane</keyword>
<dbReference type="InterPro" id="IPR043504">
    <property type="entry name" value="Peptidase_S1_PA_chymotrypsin"/>
</dbReference>
<dbReference type="InterPro" id="IPR007094">
    <property type="entry name" value="RNA-dir_pol_PSvirus"/>
</dbReference>